<dbReference type="Proteomes" id="UP001370490">
    <property type="component" value="Unassembled WGS sequence"/>
</dbReference>
<keyword evidence="4" id="KW-0732">Signal</keyword>
<sequence>MALKSISSSYISNRTTHLMSLDCGSSDLTYTDDNNIVWTGDDSFIGNGESEVVANTNNVSHVMSTLRVFTSRKKNCYSIPADQGNKVLVRASFYYGNYDKKSSPPTFDLLFDGNLWATVVTSIDQVIYYEVIYVVKGDAISVCVAQTMPNQYPFMSALEVRGIESDMYKYVDSNYALFSRRRVAYGANDTIRYSDDPYDRIWSPAIVSNGLIAVPGTDPTFIDNTGSANLPPPAVLANAVTTTSTSTSILIGTNLPTTPVPIYISMYFSEVTQLDSTQTRSFELYIDNKANSDPIIPPYDGVIELVTYNTTATSNTSFSLVATSSSTLPPIINALEVYAVSESPLTDGTNNKDVNGLSALQTAFSVLKEWSGDPCLPAPYTWDWVNCSSDATPRVTALYGLSSYLPDFSSMDALQTIDMHNNSIVGSIPDFLGTLPNLRQLNLANNELSGTIPTSISKNNNLKLTISGNPNLCTSTSSKSCGATTTTSTTSSSSGSPSGGAKTSKLPVILGVTIPVFVLFWALVGLMVILQQRRKRASLMAIGTGKFI</sequence>
<evidence type="ECO:0000256" key="3">
    <source>
        <dbReference type="ARBA" id="ARBA00022692"/>
    </source>
</evidence>
<protein>
    <submittedName>
        <fullName evidence="11">Malectin-like domain</fullName>
    </submittedName>
</protein>
<feature type="domain" description="Malectin-like" evidence="10">
    <location>
        <begin position="21"/>
        <end position="340"/>
    </location>
</feature>
<keyword evidence="2" id="KW-0433">Leucine-rich repeat</keyword>
<evidence type="ECO:0000256" key="6">
    <source>
        <dbReference type="ARBA" id="ARBA00022989"/>
    </source>
</evidence>
<evidence type="ECO:0000256" key="5">
    <source>
        <dbReference type="ARBA" id="ARBA00022737"/>
    </source>
</evidence>
<accession>A0AAN8V8I2</accession>
<evidence type="ECO:0000256" key="7">
    <source>
        <dbReference type="ARBA" id="ARBA00023136"/>
    </source>
</evidence>
<dbReference type="Pfam" id="PF12819">
    <property type="entry name" value="Malectin_like"/>
    <property type="match status" value="1"/>
</dbReference>
<comment type="caution">
    <text evidence="11">The sequence shown here is derived from an EMBL/GenBank/DDBJ whole genome shotgun (WGS) entry which is preliminary data.</text>
</comment>
<dbReference type="FunFam" id="3.80.10.10:FF:000129">
    <property type="entry name" value="Leucine-rich repeat receptor-like kinase"/>
    <property type="match status" value="1"/>
</dbReference>
<evidence type="ECO:0000313" key="12">
    <source>
        <dbReference type="Proteomes" id="UP001370490"/>
    </source>
</evidence>
<feature type="transmembrane region" description="Helical" evidence="9">
    <location>
        <begin position="506"/>
        <end position="530"/>
    </location>
</feature>
<gene>
    <name evidence="11" type="ORF">RJ641_008618</name>
</gene>
<keyword evidence="7 9" id="KW-0472">Membrane</keyword>
<evidence type="ECO:0000256" key="9">
    <source>
        <dbReference type="SAM" id="Phobius"/>
    </source>
</evidence>
<dbReference type="SUPFAM" id="SSF52058">
    <property type="entry name" value="L domain-like"/>
    <property type="match status" value="1"/>
</dbReference>
<keyword evidence="12" id="KW-1185">Reference proteome</keyword>
<feature type="region of interest" description="Disordered" evidence="8">
    <location>
        <begin position="476"/>
        <end position="501"/>
    </location>
</feature>
<comment type="subcellular location">
    <subcellularLocation>
        <location evidence="1">Membrane</location>
        <topology evidence="1">Single-pass membrane protein</topology>
    </subcellularLocation>
</comment>
<dbReference type="AlphaFoldDB" id="A0AAN8V8I2"/>
<evidence type="ECO:0000256" key="8">
    <source>
        <dbReference type="SAM" id="MobiDB-lite"/>
    </source>
</evidence>
<evidence type="ECO:0000313" key="11">
    <source>
        <dbReference type="EMBL" id="KAK6926899.1"/>
    </source>
</evidence>
<reference evidence="11 12" key="1">
    <citation type="submission" date="2023-12" db="EMBL/GenBank/DDBJ databases">
        <title>A high-quality genome assembly for Dillenia turbinata (Dilleniales).</title>
        <authorList>
            <person name="Chanderbali A."/>
        </authorList>
    </citation>
    <scope>NUCLEOTIDE SEQUENCE [LARGE SCALE GENOMIC DNA]</scope>
    <source>
        <strain evidence="11">LSX21</strain>
        <tissue evidence="11">Leaf</tissue>
    </source>
</reference>
<dbReference type="InterPro" id="IPR024788">
    <property type="entry name" value="Malectin-like_Carb-bd_dom"/>
</dbReference>
<dbReference type="GO" id="GO:0016020">
    <property type="term" value="C:membrane"/>
    <property type="evidence" value="ECO:0007669"/>
    <property type="project" value="UniProtKB-SubCell"/>
</dbReference>
<name>A0AAN8V8I2_9MAGN</name>
<keyword evidence="3 9" id="KW-0812">Transmembrane</keyword>
<dbReference type="InterPro" id="IPR032675">
    <property type="entry name" value="LRR_dom_sf"/>
</dbReference>
<evidence type="ECO:0000259" key="10">
    <source>
        <dbReference type="Pfam" id="PF12819"/>
    </source>
</evidence>
<evidence type="ECO:0000256" key="1">
    <source>
        <dbReference type="ARBA" id="ARBA00004167"/>
    </source>
</evidence>
<dbReference type="PANTHER" id="PTHR45631">
    <property type="entry name" value="OS07G0107800 PROTEIN-RELATED"/>
    <property type="match status" value="1"/>
</dbReference>
<proteinExistence type="predicted"/>
<organism evidence="11 12">
    <name type="scientific">Dillenia turbinata</name>
    <dbReference type="NCBI Taxonomy" id="194707"/>
    <lineage>
        <taxon>Eukaryota</taxon>
        <taxon>Viridiplantae</taxon>
        <taxon>Streptophyta</taxon>
        <taxon>Embryophyta</taxon>
        <taxon>Tracheophyta</taxon>
        <taxon>Spermatophyta</taxon>
        <taxon>Magnoliopsida</taxon>
        <taxon>eudicotyledons</taxon>
        <taxon>Gunneridae</taxon>
        <taxon>Pentapetalae</taxon>
        <taxon>Dilleniales</taxon>
        <taxon>Dilleniaceae</taxon>
        <taxon>Dillenia</taxon>
    </lineage>
</organism>
<keyword evidence="6 9" id="KW-1133">Transmembrane helix</keyword>
<dbReference type="EMBL" id="JBAMMX010000015">
    <property type="protein sequence ID" value="KAK6926899.1"/>
    <property type="molecule type" value="Genomic_DNA"/>
</dbReference>
<dbReference type="Gene3D" id="2.60.120.430">
    <property type="entry name" value="Galactose-binding lectin"/>
    <property type="match status" value="1"/>
</dbReference>
<dbReference type="PANTHER" id="PTHR45631:SF44">
    <property type="entry name" value="CARBOHYDRATE-BINDING PROTEIN OF THE ER PROTEIN"/>
    <property type="match status" value="1"/>
</dbReference>
<evidence type="ECO:0000256" key="4">
    <source>
        <dbReference type="ARBA" id="ARBA00022729"/>
    </source>
</evidence>
<dbReference type="Pfam" id="PF12799">
    <property type="entry name" value="LRR_4"/>
    <property type="match status" value="1"/>
</dbReference>
<evidence type="ECO:0000256" key="2">
    <source>
        <dbReference type="ARBA" id="ARBA00022614"/>
    </source>
</evidence>
<dbReference type="InterPro" id="IPR025875">
    <property type="entry name" value="Leu-rich_rpt_4"/>
</dbReference>
<dbReference type="Gene3D" id="3.80.10.10">
    <property type="entry name" value="Ribonuclease Inhibitor"/>
    <property type="match status" value="1"/>
</dbReference>
<keyword evidence="5" id="KW-0677">Repeat</keyword>